<dbReference type="Gene3D" id="2.130.10.10">
    <property type="entry name" value="YVTN repeat-like/Quinoprotein amine dehydrogenase"/>
    <property type="match status" value="3"/>
</dbReference>
<dbReference type="Proteomes" id="UP000620104">
    <property type="component" value="Unassembled WGS sequence"/>
</dbReference>
<dbReference type="PANTHER" id="PTHR44040:SF1">
    <property type="entry name" value="RETINOBLASTOMA-BINDING PROTEIN 5"/>
    <property type="match status" value="1"/>
</dbReference>
<evidence type="ECO:0000313" key="8">
    <source>
        <dbReference type="Proteomes" id="UP000620104"/>
    </source>
</evidence>
<feature type="compositionally biased region" description="Acidic residues" evidence="6">
    <location>
        <begin position="502"/>
        <end position="521"/>
    </location>
</feature>
<feature type="region of interest" description="Disordered" evidence="6">
    <location>
        <begin position="227"/>
        <end position="277"/>
    </location>
</feature>
<dbReference type="Pfam" id="PF00400">
    <property type="entry name" value="WD40"/>
    <property type="match status" value="2"/>
</dbReference>
<gene>
    <name evidence="7" type="ORF">NliqN6_5015</name>
</gene>
<feature type="region of interest" description="Disordered" evidence="6">
    <location>
        <begin position="502"/>
        <end position="551"/>
    </location>
</feature>
<feature type="region of interest" description="Disordered" evidence="6">
    <location>
        <begin position="199"/>
        <end position="218"/>
    </location>
</feature>
<feature type="compositionally biased region" description="Polar residues" evidence="6">
    <location>
        <begin position="256"/>
        <end position="269"/>
    </location>
</feature>
<evidence type="ECO:0000256" key="3">
    <source>
        <dbReference type="ARBA" id="ARBA00022737"/>
    </source>
</evidence>
<keyword evidence="2 5" id="KW-0853">WD repeat</keyword>
<evidence type="ECO:0000313" key="7">
    <source>
        <dbReference type="EMBL" id="GHJ88613.1"/>
    </source>
</evidence>
<dbReference type="PROSITE" id="PS00678">
    <property type="entry name" value="WD_REPEATS_1"/>
    <property type="match status" value="1"/>
</dbReference>
<reference evidence="7" key="1">
    <citation type="submission" date="2020-07" db="EMBL/GenBank/DDBJ databases">
        <title>Draft Genome Sequence of a Deep-Sea Yeast, Naganishia (Cryptococcus) liquefaciens strain N6.</title>
        <authorList>
            <person name="Han Y.W."/>
            <person name="Kajitani R."/>
            <person name="Morimoto H."/>
            <person name="Parhat M."/>
            <person name="Tsubouchi H."/>
            <person name="Bakenova O."/>
            <person name="Ogata M."/>
            <person name="Argunhan B."/>
            <person name="Aoki R."/>
            <person name="Kajiwara S."/>
            <person name="Itoh T."/>
            <person name="Iwasaki H."/>
        </authorList>
    </citation>
    <scope>NUCLEOTIDE SEQUENCE</scope>
    <source>
        <strain evidence="7">N6</strain>
    </source>
</reference>
<evidence type="ECO:0000256" key="4">
    <source>
        <dbReference type="ARBA" id="ARBA00023242"/>
    </source>
</evidence>
<feature type="region of interest" description="Disordered" evidence="6">
    <location>
        <begin position="114"/>
        <end position="148"/>
    </location>
</feature>
<protein>
    <recommendedName>
        <fullName evidence="9">WD40 repeat domain-containing protein</fullName>
    </recommendedName>
</protein>
<dbReference type="EMBL" id="BLZA01000030">
    <property type="protein sequence ID" value="GHJ88613.1"/>
    <property type="molecule type" value="Genomic_DNA"/>
</dbReference>
<evidence type="ECO:0000256" key="1">
    <source>
        <dbReference type="ARBA" id="ARBA00004123"/>
    </source>
</evidence>
<feature type="repeat" description="WD" evidence="5">
    <location>
        <begin position="65"/>
        <end position="98"/>
    </location>
</feature>
<proteinExistence type="predicted"/>
<dbReference type="InterPro" id="IPR001680">
    <property type="entry name" value="WD40_rpt"/>
</dbReference>
<dbReference type="InterPro" id="IPR015943">
    <property type="entry name" value="WD40/YVTN_repeat-like_dom_sf"/>
</dbReference>
<feature type="compositionally biased region" description="Polar residues" evidence="6">
    <location>
        <begin position="201"/>
        <end position="210"/>
    </location>
</feature>
<evidence type="ECO:0000256" key="2">
    <source>
        <dbReference type="ARBA" id="ARBA00022574"/>
    </source>
</evidence>
<dbReference type="PROSITE" id="PS50294">
    <property type="entry name" value="WD_REPEATS_REGION"/>
    <property type="match status" value="1"/>
</dbReference>
<organism evidence="7 8">
    <name type="scientific">Naganishia liquefaciens</name>
    <dbReference type="NCBI Taxonomy" id="104408"/>
    <lineage>
        <taxon>Eukaryota</taxon>
        <taxon>Fungi</taxon>
        <taxon>Dikarya</taxon>
        <taxon>Basidiomycota</taxon>
        <taxon>Agaricomycotina</taxon>
        <taxon>Tremellomycetes</taxon>
        <taxon>Filobasidiales</taxon>
        <taxon>Filobasidiaceae</taxon>
        <taxon>Naganishia</taxon>
    </lineage>
</organism>
<accession>A0A8H3YGS6</accession>
<feature type="compositionally biased region" description="Basic and acidic residues" evidence="6">
    <location>
        <begin position="232"/>
        <end position="242"/>
    </location>
</feature>
<dbReference type="InterPro" id="IPR036322">
    <property type="entry name" value="WD40_repeat_dom_sf"/>
</dbReference>
<keyword evidence="4" id="KW-0539">Nucleus</keyword>
<name>A0A8H3YGS6_9TREE</name>
<dbReference type="PANTHER" id="PTHR44040">
    <property type="entry name" value="RETINOBLASTOMA-BINDING PROTEIN 5"/>
    <property type="match status" value="1"/>
</dbReference>
<dbReference type="InterPro" id="IPR037850">
    <property type="entry name" value="RBBP5/Swd1"/>
</dbReference>
<evidence type="ECO:0000256" key="5">
    <source>
        <dbReference type="PROSITE-ProRule" id="PRU00221"/>
    </source>
</evidence>
<sequence>MNQQLLNPFAQDYPDAVDAAIDSTAQRCRFNKTRGIWAGHLLASGCSDGLVEVLDLDTKDIIRSYDGHVKAVESLSWSRHGRYLLSASKDWKCIVWDLFYTDQNMPPLRRRQAYKRHVPSTTKRKRTRSTPEPPIEIEPSAMDDRTDTIDDMSDYPTSPMRDSILFDVSLVTAEFHPHTSRIILATTSTHEVAMVYLPPSENASGQNTDAMRNGDVSAKATERRKICWLRDQTQEEARDRTPSQRSTSGAHAVEQDSAQAQSDNVTSLATEEPEEVHAGVQDRFAEAPGSSTLASNIFTFATFHPSGEWIYAGTSQGDLLIFDARTRWLVNRTKISTTALKQISFDRSGKYLVVNSTDRAVRVMFVDHQESVTTESASAEAPEPSLEPALNLRRAEVSVIPLHKFQDQVSRTPWNAVGFSGDAEYVMGGAATKVSHNIYIWDRATGTLVKVLEGPKDSLDDCDWHPTKPIISSVTSAGTVNIWQTAVVENWSSFAPGFEELEENREYEEKEDEFDIEDEEELDRRKRAEEDQHVQVLKSDEAPLDGSHTTQADAATPLLNIADFGGAAAKYWQSLWPDDDDDASFFPHIDLESVELGEAEEDVIRL</sequence>
<feature type="compositionally biased region" description="Basic and acidic residues" evidence="6">
    <location>
        <begin position="522"/>
        <end position="541"/>
    </location>
</feature>
<dbReference type="SMART" id="SM00320">
    <property type="entry name" value="WD40"/>
    <property type="match status" value="5"/>
</dbReference>
<dbReference type="AlphaFoldDB" id="A0A8H3YGS6"/>
<dbReference type="SUPFAM" id="SSF50978">
    <property type="entry name" value="WD40 repeat-like"/>
    <property type="match status" value="1"/>
</dbReference>
<dbReference type="OrthoDB" id="196858at2759"/>
<comment type="caution">
    <text evidence="7">The sequence shown here is derived from an EMBL/GenBank/DDBJ whole genome shotgun (WGS) entry which is preliminary data.</text>
</comment>
<keyword evidence="8" id="KW-1185">Reference proteome</keyword>
<evidence type="ECO:0008006" key="9">
    <source>
        <dbReference type="Google" id="ProtNLM"/>
    </source>
</evidence>
<dbReference type="InterPro" id="IPR019775">
    <property type="entry name" value="WD40_repeat_CS"/>
</dbReference>
<feature type="compositionally biased region" description="Basic residues" evidence="6">
    <location>
        <begin position="114"/>
        <end position="128"/>
    </location>
</feature>
<evidence type="ECO:0000256" key="6">
    <source>
        <dbReference type="SAM" id="MobiDB-lite"/>
    </source>
</evidence>
<dbReference type="GO" id="GO:0048188">
    <property type="term" value="C:Set1C/COMPASS complex"/>
    <property type="evidence" value="ECO:0007669"/>
    <property type="project" value="InterPro"/>
</dbReference>
<comment type="subcellular location">
    <subcellularLocation>
        <location evidence="1">Nucleus</location>
    </subcellularLocation>
</comment>
<dbReference type="PROSITE" id="PS50082">
    <property type="entry name" value="WD_REPEATS_2"/>
    <property type="match status" value="1"/>
</dbReference>
<keyword evidence="3" id="KW-0677">Repeat</keyword>